<organism evidence="8 9">
    <name type="scientific">Xylanimonas oleitrophica</name>
    <dbReference type="NCBI Taxonomy" id="2607479"/>
    <lineage>
        <taxon>Bacteria</taxon>
        <taxon>Bacillati</taxon>
        <taxon>Actinomycetota</taxon>
        <taxon>Actinomycetes</taxon>
        <taxon>Micrococcales</taxon>
        <taxon>Promicromonosporaceae</taxon>
        <taxon>Xylanimonas</taxon>
    </lineage>
</organism>
<feature type="transmembrane region" description="Helical" evidence="6">
    <location>
        <begin position="370"/>
        <end position="388"/>
    </location>
</feature>
<dbReference type="PANTHER" id="PTHR43124">
    <property type="entry name" value="PURINE EFFLUX PUMP PBUE"/>
    <property type="match status" value="1"/>
</dbReference>
<keyword evidence="4 6" id="KW-1133">Transmembrane helix</keyword>
<dbReference type="Proteomes" id="UP000248783">
    <property type="component" value="Unassembled WGS sequence"/>
</dbReference>
<protein>
    <submittedName>
        <fullName evidence="8">MFS transporter</fullName>
    </submittedName>
</protein>
<gene>
    <name evidence="8" type="ORF">DNL40_09730</name>
</gene>
<dbReference type="Gene3D" id="1.20.1250.20">
    <property type="entry name" value="MFS general substrate transporter like domains"/>
    <property type="match status" value="1"/>
</dbReference>
<evidence type="ECO:0000259" key="7">
    <source>
        <dbReference type="PROSITE" id="PS50850"/>
    </source>
</evidence>
<dbReference type="InterPro" id="IPR011701">
    <property type="entry name" value="MFS"/>
</dbReference>
<accession>A0A2W5WYM2</accession>
<evidence type="ECO:0000256" key="3">
    <source>
        <dbReference type="ARBA" id="ARBA00022692"/>
    </source>
</evidence>
<comment type="caution">
    <text evidence="8">The sequence shown here is derived from an EMBL/GenBank/DDBJ whole genome shotgun (WGS) entry which is preliminary data.</text>
</comment>
<evidence type="ECO:0000256" key="1">
    <source>
        <dbReference type="ARBA" id="ARBA00004651"/>
    </source>
</evidence>
<feature type="transmembrane region" description="Helical" evidence="6">
    <location>
        <begin position="346"/>
        <end position="364"/>
    </location>
</feature>
<dbReference type="Pfam" id="PF07690">
    <property type="entry name" value="MFS_1"/>
    <property type="match status" value="1"/>
</dbReference>
<feature type="transmembrane region" description="Helical" evidence="6">
    <location>
        <begin position="150"/>
        <end position="168"/>
    </location>
</feature>
<evidence type="ECO:0000256" key="4">
    <source>
        <dbReference type="ARBA" id="ARBA00022989"/>
    </source>
</evidence>
<name>A0A2W5WYM2_9MICO</name>
<feature type="transmembrane region" description="Helical" evidence="6">
    <location>
        <begin position="305"/>
        <end position="325"/>
    </location>
</feature>
<feature type="domain" description="Major facilitator superfamily (MFS) profile" evidence="7">
    <location>
        <begin position="22"/>
        <end position="394"/>
    </location>
</feature>
<dbReference type="SUPFAM" id="SSF103473">
    <property type="entry name" value="MFS general substrate transporter"/>
    <property type="match status" value="1"/>
</dbReference>
<proteinExistence type="predicted"/>
<dbReference type="InterPro" id="IPR050189">
    <property type="entry name" value="MFS_Efflux_Transporters"/>
</dbReference>
<dbReference type="PANTHER" id="PTHR43124:SF3">
    <property type="entry name" value="CHLORAMPHENICOL EFFLUX PUMP RV0191"/>
    <property type="match status" value="1"/>
</dbReference>
<keyword evidence="5 6" id="KW-0472">Membrane</keyword>
<evidence type="ECO:0000313" key="9">
    <source>
        <dbReference type="Proteomes" id="UP000248783"/>
    </source>
</evidence>
<feature type="transmembrane region" description="Helical" evidence="6">
    <location>
        <begin position="253"/>
        <end position="271"/>
    </location>
</feature>
<keyword evidence="3 6" id="KW-0812">Transmembrane</keyword>
<dbReference type="PROSITE" id="PS50850">
    <property type="entry name" value="MFS"/>
    <property type="match status" value="1"/>
</dbReference>
<dbReference type="GO" id="GO:0005886">
    <property type="term" value="C:plasma membrane"/>
    <property type="evidence" value="ECO:0007669"/>
    <property type="project" value="UniProtKB-SubCell"/>
</dbReference>
<dbReference type="InterPro" id="IPR020846">
    <property type="entry name" value="MFS_dom"/>
</dbReference>
<evidence type="ECO:0000256" key="5">
    <source>
        <dbReference type="ARBA" id="ARBA00023136"/>
    </source>
</evidence>
<feature type="transmembrane region" description="Helical" evidence="6">
    <location>
        <begin position="217"/>
        <end position="241"/>
    </location>
</feature>
<feature type="transmembrane region" description="Helical" evidence="6">
    <location>
        <begin position="174"/>
        <end position="196"/>
    </location>
</feature>
<evidence type="ECO:0000256" key="2">
    <source>
        <dbReference type="ARBA" id="ARBA00022475"/>
    </source>
</evidence>
<keyword evidence="2" id="KW-1003">Cell membrane</keyword>
<feature type="transmembrane region" description="Helical" evidence="6">
    <location>
        <begin position="278"/>
        <end position="299"/>
    </location>
</feature>
<reference evidence="8 9" key="1">
    <citation type="submission" date="2018-06" db="EMBL/GenBank/DDBJ databases">
        <title>Whole genome sequencing of a novel hydrocarbon degrading bacterial strain, PW21 isolated from oil contaminated produced water sample.</title>
        <authorList>
            <person name="Nagkirti P."/>
            <person name="Shaikh A."/>
            <person name="Gowdaman V."/>
            <person name="Engineer A.E."/>
            <person name="Dagar S."/>
            <person name="Dhakephalkar P.K."/>
        </authorList>
    </citation>
    <scope>NUCLEOTIDE SEQUENCE [LARGE SCALE GENOMIC DNA]</scope>
    <source>
        <strain evidence="8 9">PW21</strain>
    </source>
</reference>
<evidence type="ECO:0000256" key="6">
    <source>
        <dbReference type="SAM" id="Phobius"/>
    </source>
</evidence>
<evidence type="ECO:0000313" key="8">
    <source>
        <dbReference type="EMBL" id="PZR52925.1"/>
    </source>
</evidence>
<dbReference type="CDD" id="cd17324">
    <property type="entry name" value="MFS_NepI_like"/>
    <property type="match status" value="1"/>
</dbReference>
<feature type="transmembrane region" description="Helical" evidence="6">
    <location>
        <begin position="117"/>
        <end position="138"/>
    </location>
</feature>
<dbReference type="GO" id="GO:0022857">
    <property type="term" value="F:transmembrane transporter activity"/>
    <property type="evidence" value="ECO:0007669"/>
    <property type="project" value="InterPro"/>
</dbReference>
<feature type="transmembrane region" description="Helical" evidence="6">
    <location>
        <begin position="58"/>
        <end position="80"/>
    </location>
</feature>
<feature type="transmembrane region" description="Helical" evidence="6">
    <location>
        <begin position="21"/>
        <end position="46"/>
    </location>
</feature>
<dbReference type="EMBL" id="QKWH01000006">
    <property type="protein sequence ID" value="PZR52925.1"/>
    <property type="molecule type" value="Genomic_DNA"/>
</dbReference>
<dbReference type="InterPro" id="IPR036259">
    <property type="entry name" value="MFS_trans_sf"/>
</dbReference>
<sequence>MSVSTTRAPSTPVVDQRRATVILVAMAVSTFLFVLVESLPSGLLTLMAPDLGRSTSDIGLLVTGYALVVLIASVPLAHWTRRVPRRWVLSATVGLAAVSTLWSGLAGDYTWVMTARLVTALAQALFWVAVIPATTGLFPPRVRGRVMARLAIGNSLAPVLGVPAGTWLGEQTTWRAAFWAVAALSAVIFVIVILLFPTVRPQDGGAASAPFPDRRRFVFQMVTTALVVTGSFGLITFVTQVLQDVSGYPRESMAALLLVQGTAGVLGAVLVGRFIDRFSWGTLVVSLSVLVVAQTALWALGEHRVAAVVCLAMFGFAFSTVPPTLSHRVMLVAPGSTDMGVAISSSVFNLGIAGGSALGALLTAEVGVRAVPLVGAGLVLLALVCTLAEHRFNAPLPASRHDAEEILES</sequence>
<dbReference type="AlphaFoldDB" id="A0A2W5WYM2"/>
<comment type="subcellular location">
    <subcellularLocation>
        <location evidence="1">Cell membrane</location>
        <topology evidence="1">Multi-pass membrane protein</topology>
    </subcellularLocation>
</comment>
<dbReference type="RefSeq" id="WP_111251058.1">
    <property type="nucleotide sequence ID" value="NZ_QKWH01000006.1"/>
</dbReference>
<feature type="transmembrane region" description="Helical" evidence="6">
    <location>
        <begin position="87"/>
        <end position="105"/>
    </location>
</feature>
<keyword evidence="9" id="KW-1185">Reference proteome</keyword>